<dbReference type="EMBL" id="JAVRRD010000005">
    <property type="protein sequence ID" value="KAK5058817.1"/>
    <property type="molecule type" value="Genomic_DNA"/>
</dbReference>
<dbReference type="PANTHER" id="PTHR42064:SF1">
    <property type="entry name" value="YALI0F28677P"/>
    <property type="match status" value="1"/>
</dbReference>
<protein>
    <submittedName>
        <fullName evidence="2">Uncharacterized protein</fullName>
    </submittedName>
</protein>
<feature type="region of interest" description="Disordered" evidence="1">
    <location>
        <begin position="1129"/>
        <end position="1156"/>
    </location>
</feature>
<feature type="compositionally biased region" description="Polar residues" evidence="1">
    <location>
        <begin position="1020"/>
        <end position="1030"/>
    </location>
</feature>
<feature type="compositionally biased region" description="Low complexity" evidence="1">
    <location>
        <begin position="1031"/>
        <end position="1042"/>
    </location>
</feature>
<name>A0AAV9NI58_9EURO</name>
<proteinExistence type="predicted"/>
<feature type="region of interest" description="Disordered" evidence="1">
    <location>
        <begin position="1"/>
        <end position="81"/>
    </location>
</feature>
<feature type="compositionally biased region" description="Low complexity" evidence="1">
    <location>
        <begin position="841"/>
        <end position="856"/>
    </location>
</feature>
<feature type="compositionally biased region" description="Basic residues" evidence="1">
    <location>
        <begin position="1131"/>
        <end position="1145"/>
    </location>
</feature>
<keyword evidence="3" id="KW-1185">Reference proteome</keyword>
<dbReference type="Proteomes" id="UP001358417">
    <property type="component" value="Unassembled WGS sequence"/>
</dbReference>
<evidence type="ECO:0000313" key="2">
    <source>
        <dbReference type="EMBL" id="KAK5058817.1"/>
    </source>
</evidence>
<accession>A0AAV9NI58</accession>
<evidence type="ECO:0000256" key="1">
    <source>
        <dbReference type="SAM" id="MobiDB-lite"/>
    </source>
</evidence>
<dbReference type="RefSeq" id="XP_064709340.1">
    <property type="nucleotide sequence ID" value="XM_064854614.1"/>
</dbReference>
<feature type="region of interest" description="Disordered" evidence="1">
    <location>
        <begin position="1020"/>
        <end position="1042"/>
    </location>
</feature>
<evidence type="ECO:0000313" key="3">
    <source>
        <dbReference type="Proteomes" id="UP001358417"/>
    </source>
</evidence>
<dbReference type="GeneID" id="89979235"/>
<gene>
    <name evidence="2" type="ORF">LTR84_011081</name>
</gene>
<reference evidence="2 3" key="1">
    <citation type="submission" date="2023-08" db="EMBL/GenBank/DDBJ databases">
        <title>Black Yeasts Isolated from many extreme environments.</title>
        <authorList>
            <person name="Coleine C."/>
            <person name="Stajich J.E."/>
            <person name="Selbmann L."/>
        </authorList>
    </citation>
    <scope>NUCLEOTIDE SEQUENCE [LARGE SCALE GENOMIC DNA]</scope>
    <source>
        <strain evidence="2 3">CCFEE 5792</strain>
    </source>
</reference>
<dbReference type="PANTHER" id="PTHR42064">
    <property type="entry name" value="YALI0F28677P"/>
    <property type="match status" value="1"/>
</dbReference>
<feature type="compositionally biased region" description="Basic and acidic residues" evidence="1">
    <location>
        <begin position="60"/>
        <end position="77"/>
    </location>
</feature>
<feature type="compositionally biased region" description="Polar residues" evidence="1">
    <location>
        <begin position="44"/>
        <end position="54"/>
    </location>
</feature>
<sequence length="1457" mass="162030">MTPLIGAIGVVDGQAGSSPSHPTSPEHDAKYYAGSMSGPGISEGASQASPQVQPSIADASDYHPHLSDPPADWERRRLSLGGSPGLAGPLRNLNISSNEPKRELPFAHMRLHFEEFAAQLRLRRHHEHRKRILSSRRTHLRNAVALSARLHHVGSWTHVGLVQISTLGDTSGFSRVHQHMQDLVDLCLSQWTHESQALNLPSSRGLGEQGSFLSRLQQANRVDCLELISTLRANPRFLVEKFKAMSPAQISALSTFPRFSKLPESVLSSLSQNRGRHSQRMRVQAYSKELEEYASSFERSNPLSFLLHNIYGTNDDVGSNESQLRISTWSSICASLIMEAEPAYHAIISHVLFAFASLYQWQIKDRLELFLMKILQEGTFLLDRPESSASTSHFGFVGNFDTFGTPQAQEFFDNAVKDLLLLLTRDDGIPPGALHLGRAIMSKLPTEELQLRFRGDFIFKWFMRDFLRIAIEFPEDERMLLQFHISDKKRESLLHRLYDRTSSQAGEVYAPVQSQPVDPAVHYYMDLLIDQIHANDQYPNPYDIVGSSKSGNSSYSASYLSICAADITHVLDGLSPQYIHTSSTWDSFLSSSHSAFSMQYTTSRTSGRFDQLRQVLLANMEPGQSSKNLHPCEENWVTLTVSATGHLQELEDSCDTPYKALDLLKDLDTAQEAAVSLVEGLTIADQCTMTHITNLEYSLSQKFAKEQNIAQVKADSVRAMYWYTAQEFLQSRYPITCLTGDDTKVLAPMVSTLKDSDTRISKDIIQLEEEVAILESSFATARARLTALMEGVDNLRVKTWYAVDVVLSKEYAAAKLVSTALSNMESSNLWTSIFQGEGREPTGLSRPSTSGTSTSSFLDKPLEDTMSILKARKKYGGPRKLSDDQIKLTKQWLEQARVDNFCKGEERIHRFCMMIITATDELVGETISLRKTPVLSVSKLFARETALYDEQTSVFYSAQPSTRAPSVMSEPLSSSNPFSTQLGLLNHRSSLYSQSSSRAQSDFSSMISSPGRAPTVTSFDTGNTIFSPPQSNTRSVTSISSRSRPASAFEGVSLGRSIDHGVGKSQFLESLKEKLTCLLLSDLGCLVWSLGSETDAWLSTVRARQCVRDRLRQRAVMATLMAEPEPLSNAKRTKGRTTGQTRKRSQSTAPATKAAHASFSDPIEAILNDENEPADPTKFTYRQAFEDILARIRQQVDPNLKLKAVWDFRQLALTFQRSLAVKPEFDGEWGEVPRRRSLNPSVLSTNLERSFKKATARIGDANTQSTEELETAKFLKRLLHVLGPRTIFRDLQYISAFVSSQTIGNTETGRAFYHVGVAALAWKDEICCGMVDVADSIVVKNSSKNPMVGEGEKETAIIKAAEYWMIAAREENAIAQRELASLYLTSPESTPIVTMPLAREKDVFKGGMMSTEQSDGAAGHSSQALDLALYWMQLAANNGDTVAKMKLNEWQAGRPGR</sequence>
<feature type="region of interest" description="Disordered" evidence="1">
    <location>
        <begin position="838"/>
        <end position="859"/>
    </location>
</feature>
<comment type="caution">
    <text evidence="2">The sequence shown here is derived from an EMBL/GenBank/DDBJ whole genome shotgun (WGS) entry which is preliminary data.</text>
</comment>
<organism evidence="2 3">
    <name type="scientific">Exophiala bonariae</name>
    <dbReference type="NCBI Taxonomy" id="1690606"/>
    <lineage>
        <taxon>Eukaryota</taxon>
        <taxon>Fungi</taxon>
        <taxon>Dikarya</taxon>
        <taxon>Ascomycota</taxon>
        <taxon>Pezizomycotina</taxon>
        <taxon>Eurotiomycetes</taxon>
        <taxon>Chaetothyriomycetidae</taxon>
        <taxon>Chaetothyriales</taxon>
        <taxon>Herpotrichiellaceae</taxon>
        <taxon>Exophiala</taxon>
    </lineage>
</organism>